<protein>
    <submittedName>
        <fullName evidence="1">Uncharacterized protein</fullName>
    </submittedName>
</protein>
<dbReference type="Proteomes" id="UP000269097">
    <property type="component" value="Chromosome"/>
</dbReference>
<name>A0A3G3JSF6_9BACL</name>
<dbReference type="EMBL" id="CP033433">
    <property type="protein sequence ID" value="AYQ71143.1"/>
    <property type="molecule type" value="Genomic_DNA"/>
</dbReference>
<gene>
    <name evidence="1" type="ORF">EAV92_00065</name>
</gene>
<evidence type="ECO:0000313" key="1">
    <source>
        <dbReference type="EMBL" id="AYQ71143.1"/>
    </source>
</evidence>
<organism evidence="1 2">
    <name type="scientific">Cohnella candidum</name>
    <dbReference type="NCBI Taxonomy" id="2674991"/>
    <lineage>
        <taxon>Bacteria</taxon>
        <taxon>Bacillati</taxon>
        <taxon>Bacillota</taxon>
        <taxon>Bacilli</taxon>
        <taxon>Bacillales</taxon>
        <taxon>Paenibacillaceae</taxon>
        <taxon>Cohnella</taxon>
    </lineage>
</organism>
<dbReference type="RefSeq" id="WP_123039207.1">
    <property type="nucleotide sequence ID" value="NZ_CP033433.1"/>
</dbReference>
<proteinExistence type="predicted"/>
<evidence type="ECO:0000313" key="2">
    <source>
        <dbReference type="Proteomes" id="UP000269097"/>
    </source>
</evidence>
<dbReference type="KEGG" id="coh:EAV92_00065"/>
<dbReference type="AlphaFoldDB" id="A0A3G3JSF6"/>
<sequence>MSIISNKGENITKALNVLYKTYENLELLFSDMDKEAEQMGFVSHTDKFMRWKSDANFNGWLTSSFIKLYQVEGERGSEQLEELRQGDIYAVEINLEEEYPQIWLCRHRFDFSVWKRMPATADHWLFYQPLYLDNESLFKLVEKDEFWYSMPTAKAQKSYWGIQGSVAVSVPLVTVHSAETIRAEIFDRLRTLPEPCK</sequence>
<keyword evidence="2" id="KW-1185">Reference proteome</keyword>
<accession>A0A3G3JSF6</accession>
<reference evidence="1 2" key="1">
    <citation type="submission" date="2018-10" db="EMBL/GenBank/DDBJ databases">
        <title>Genome Sequence of Cohnella sp.</title>
        <authorList>
            <person name="Srinivasan S."/>
            <person name="Kim M.K."/>
        </authorList>
    </citation>
    <scope>NUCLEOTIDE SEQUENCE [LARGE SCALE GENOMIC DNA]</scope>
    <source>
        <strain evidence="1 2">18JY8-7</strain>
    </source>
</reference>